<evidence type="ECO:0000313" key="1">
    <source>
        <dbReference type="EMBL" id="SER56036.1"/>
    </source>
</evidence>
<accession>A0A1H9Q645</accession>
<organism evidence="1">
    <name type="scientific">Butyrivibrio fibrisolvens</name>
    <dbReference type="NCBI Taxonomy" id="831"/>
    <lineage>
        <taxon>Bacteria</taxon>
        <taxon>Bacillati</taxon>
        <taxon>Bacillota</taxon>
        <taxon>Clostridia</taxon>
        <taxon>Lachnospirales</taxon>
        <taxon>Lachnospiraceae</taxon>
        <taxon>Butyrivibrio</taxon>
    </lineage>
</organism>
<name>A0A1H9Q645_BUTFI</name>
<sequence length="192" mass="21838">MNLAIDCFTLIKEDQSENGIYELMKKLIAYLGAENLRRDCEHHIMVMGNTYNQNDFDADGTSFLLMDGDPKDKLYTFKWENFVVASIAPKLGCDRVFFPCGKLPLHYRGDKMALLYSARRNGQLQPLSPDTVRKYISSARKAEHIVVTESSLENMLLSKASGVESKISVMPDLANVKTDPMVCGRWWTELFK</sequence>
<gene>
    <name evidence="1" type="ORF">SAMN04487884_10751</name>
</gene>
<dbReference type="EMBL" id="FOGJ01000007">
    <property type="protein sequence ID" value="SER56036.1"/>
    <property type="molecule type" value="Genomic_DNA"/>
</dbReference>
<proteinExistence type="predicted"/>
<dbReference type="AlphaFoldDB" id="A0A1H9Q645"/>
<dbReference type="eggNOG" id="ENOG5030H8Q">
    <property type="taxonomic scope" value="Bacteria"/>
</dbReference>
<dbReference type="OrthoDB" id="9802525at2"/>
<protein>
    <submittedName>
        <fullName evidence="1">Uncharacterized protein</fullName>
    </submittedName>
</protein>
<dbReference type="Proteomes" id="UP000182584">
    <property type="component" value="Unassembled WGS sequence"/>
</dbReference>
<reference evidence="1" key="1">
    <citation type="submission" date="2016-10" db="EMBL/GenBank/DDBJ databases">
        <authorList>
            <person name="de Groot N.N."/>
        </authorList>
    </citation>
    <scope>NUCLEOTIDE SEQUENCE [LARGE SCALE GENOMIC DNA]</scope>
    <source>
        <strain evidence="1">AR40</strain>
    </source>
</reference>
<dbReference type="RefSeq" id="WP_074755241.1">
    <property type="nucleotide sequence ID" value="NZ_FOGJ01000007.1"/>
</dbReference>